<evidence type="ECO:0000313" key="4">
    <source>
        <dbReference type="Proteomes" id="UP001596620"/>
    </source>
</evidence>
<evidence type="ECO:0000313" key="3">
    <source>
        <dbReference type="EMBL" id="MFC7748129.1"/>
    </source>
</evidence>
<feature type="region of interest" description="Disordered" evidence="1">
    <location>
        <begin position="30"/>
        <end position="82"/>
    </location>
</feature>
<organism evidence="3 4">
    <name type="scientific">Lentibacillus kimchii</name>
    <dbReference type="NCBI Taxonomy" id="1542911"/>
    <lineage>
        <taxon>Bacteria</taxon>
        <taxon>Bacillati</taxon>
        <taxon>Bacillota</taxon>
        <taxon>Bacilli</taxon>
        <taxon>Bacillales</taxon>
        <taxon>Bacillaceae</taxon>
        <taxon>Lentibacillus</taxon>
    </lineage>
</organism>
<protein>
    <submittedName>
        <fullName evidence="3">SpoIIIAH-like family protein</fullName>
    </submittedName>
</protein>
<keyword evidence="2" id="KW-1133">Transmembrane helix</keyword>
<keyword evidence="4" id="KW-1185">Reference proteome</keyword>
<dbReference type="EMBL" id="JBHTGR010000057">
    <property type="protein sequence ID" value="MFC7748129.1"/>
    <property type="molecule type" value="Genomic_DNA"/>
</dbReference>
<dbReference type="Proteomes" id="UP001596620">
    <property type="component" value="Unassembled WGS sequence"/>
</dbReference>
<comment type="caution">
    <text evidence="3">The sequence shown here is derived from an EMBL/GenBank/DDBJ whole genome shotgun (WGS) entry which is preliminary data.</text>
</comment>
<feature type="compositionally biased region" description="Acidic residues" evidence="1">
    <location>
        <begin position="61"/>
        <end position="74"/>
    </location>
</feature>
<feature type="transmembrane region" description="Helical" evidence="2">
    <location>
        <begin position="7"/>
        <end position="25"/>
    </location>
</feature>
<keyword evidence="2" id="KW-0472">Membrane</keyword>
<accession>A0ABW2UW55</accession>
<dbReference type="InterPro" id="IPR038503">
    <property type="entry name" value="SpoIIIAH_sf"/>
</dbReference>
<proteinExistence type="predicted"/>
<dbReference type="InterPro" id="IPR024232">
    <property type="entry name" value="SpoIIIAH"/>
</dbReference>
<dbReference type="Gene3D" id="1.10.287.4300">
    <property type="entry name" value="Stage III sporulation protein AH-like"/>
    <property type="match status" value="1"/>
</dbReference>
<dbReference type="RefSeq" id="WP_382361120.1">
    <property type="nucleotide sequence ID" value="NZ_JBHTGR010000057.1"/>
</dbReference>
<sequence>MLKKQTVWLLTMLSLMIVLSVYYMTSPDSDGDLAYNDQNEKASEEASSDEASSPDKPKNEGDEDEVDAEAEADVGDMSNRGEDQLFASIRMDIQDERSEMKDQLDDVVASSTASVEEKSKARDEMNQLNEISKKESILENSIIAAADYKDVLVRHDDDVVHVRVKETKQLSNSEVVNIMQMVRDEFGEITVDVVQPSED</sequence>
<keyword evidence="2" id="KW-0812">Transmembrane</keyword>
<gene>
    <name evidence="3" type="ORF">ACFQU8_13140</name>
</gene>
<dbReference type="Pfam" id="PF12685">
    <property type="entry name" value="SpoIIIAH"/>
    <property type="match status" value="1"/>
</dbReference>
<reference evidence="4" key="1">
    <citation type="journal article" date="2019" name="Int. J. Syst. Evol. Microbiol.">
        <title>The Global Catalogue of Microorganisms (GCM) 10K type strain sequencing project: providing services to taxonomists for standard genome sequencing and annotation.</title>
        <authorList>
            <consortium name="The Broad Institute Genomics Platform"/>
            <consortium name="The Broad Institute Genome Sequencing Center for Infectious Disease"/>
            <person name="Wu L."/>
            <person name="Ma J."/>
        </authorList>
    </citation>
    <scope>NUCLEOTIDE SEQUENCE [LARGE SCALE GENOMIC DNA]</scope>
    <source>
        <strain evidence="4">JCM 30234</strain>
    </source>
</reference>
<evidence type="ECO:0000256" key="1">
    <source>
        <dbReference type="SAM" id="MobiDB-lite"/>
    </source>
</evidence>
<evidence type="ECO:0000256" key="2">
    <source>
        <dbReference type="SAM" id="Phobius"/>
    </source>
</evidence>
<name>A0ABW2UW55_9BACI</name>